<name>A0AAU9XYF3_9CNID</name>
<dbReference type="Proteomes" id="UP001159428">
    <property type="component" value="Unassembled WGS sequence"/>
</dbReference>
<evidence type="ECO:0000313" key="3">
    <source>
        <dbReference type="Proteomes" id="UP001159428"/>
    </source>
</evidence>
<organism evidence="2 3">
    <name type="scientific">Pocillopora meandrina</name>
    <dbReference type="NCBI Taxonomy" id="46732"/>
    <lineage>
        <taxon>Eukaryota</taxon>
        <taxon>Metazoa</taxon>
        <taxon>Cnidaria</taxon>
        <taxon>Anthozoa</taxon>
        <taxon>Hexacorallia</taxon>
        <taxon>Scleractinia</taxon>
        <taxon>Astrocoeniina</taxon>
        <taxon>Pocilloporidae</taxon>
        <taxon>Pocillopora</taxon>
    </lineage>
</organism>
<reference evidence="2 3" key="1">
    <citation type="submission" date="2022-05" db="EMBL/GenBank/DDBJ databases">
        <authorList>
            <consortium name="Genoscope - CEA"/>
            <person name="William W."/>
        </authorList>
    </citation>
    <scope>NUCLEOTIDE SEQUENCE [LARGE SCALE GENOMIC DNA]</scope>
</reference>
<keyword evidence="3" id="KW-1185">Reference proteome</keyword>
<dbReference type="EMBL" id="CALNXJ010000072">
    <property type="protein sequence ID" value="CAH3159659.1"/>
    <property type="molecule type" value="Genomic_DNA"/>
</dbReference>
<feature type="signal peptide" evidence="1">
    <location>
        <begin position="1"/>
        <end position="17"/>
    </location>
</feature>
<keyword evidence="1" id="KW-0732">Signal</keyword>
<proteinExistence type="predicted"/>
<dbReference type="AlphaFoldDB" id="A0AAU9XYF3"/>
<sequence length="113" mass="13307">MIIRGFVLLLFVALISSLVKEHGRSDGSKHEFEDSAFSSKTIPREIHHWIRFDGDWYNCHLERSIDSHGVFCSCPFLACTGYPHCFGLKHCKISKRYDYLNIKKEECKCRRFY</sequence>
<comment type="caution">
    <text evidence="2">The sequence shown here is derived from an EMBL/GenBank/DDBJ whole genome shotgun (WGS) entry which is preliminary data.</text>
</comment>
<gene>
    <name evidence="2" type="ORF">PMEA_00032067</name>
</gene>
<protein>
    <submittedName>
        <fullName evidence="2">Uncharacterized protein</fullName>
    </submittedName>
</protein>
<feature type="chain" id="PRO_5043605933" evidence="1">
    <location>
        <begin position="18"/>
        <end position="113"/>
    </location>
</feature>
<evidence type="ECO:0000256" key="1">
    <source>
        <dbReference type="SAM" id="SignalP"/>
    </source>
</evidence>
<accession>A0AAU9XYF3</accession>
<evidence type="ECO:0000313" key="2">
    <source>
        <dbReference type="EMBL" id="CAH3159659.1"/>
    </source>
</evidence>